<sequence>DVAAAYLGGQVSVGFRYIGNQWASSSRLESMALQLIGRLRIRIHKMSRSLITLFRILILKASYILSLVTYILGSPCVYPTRVRSPPLYKFQVQCFSQFHIYP</sequence>
<evidence type="ECO:0000256" key="1">
    <source>
        <dbReference type="SAM" id="Phobius"/>
    </source>
</evidence>
<protein>
    <submittedName>
        <fullName evidence="2">Uncharacterized protein</fullName>
    </submittedName>
</protein>
<dbReference type="AlphaFoldDB" id="A0AAD7ZTB3"/>
<dbReference type="Proteomes" id="UP001233999">
    <property type="component" value="Unassembled WGS sequence"/>
</dbReference>
<feature type="transmembrane region" description="Helical" evidence="1">
    <location>
        <begin position="50"/>
        <end position="73"/>
    </location>
</feature>
<proteinExistence type="predicted"/>
<keyword evidence="3" id="KW-1185">Reference proteome</keyword>
<name>A0AAD7ZTB3_DIPPU</name>
<keyword evidence="1" id="KW-0472">Membrane</keyword>
<gene>
    <name evidence="2" type="ORF">L9F63_020083</name>
</gene>
<evidence type="ECO:0000313" key="2">
    <source>
        <dbReference type="EMBL" id="KAJ9586275.1"/>
    </source>
</evidence>
<accession>A0AAD7ZTB3</accession>
<organism evidence="2 3">
    <name type="scientific">Diploptera punctata</name>
    <name type="common">Pacific beetle cockroach</name>
    <dbReference type="NCBI Taxonomy" id="6984"/>
    <lineage>
        <taxon>Eukaryota</taxon>
        <taxon>Metazoa</taxon>
        <taxon>Ecdysozoa</taxon>
        <taxon>Arthropoda</taxon>
        <taxon>Hexapoda</taxon>
        <taxon>Insecta</taxon>
        <taxon>Pterygota</taxon>
        <taxon>Neoptera</taxon>
        <taxon>Polyneoptera</taxon>
        <taxon>Dictyoptera</taxon>
        <taxon>Blattodea</taxon>
        <taxon>Blaberoidea</taxon>
        <taxon>Blaberidae</taxon>
        <taxon>Diplopterinae</taxon>
        <taxon>Diploptera</taxon>
    </lineage>
</organism>
<keyword evidence="1" id="KW-0812">Transmembrane</keyword>
<dbReference type="EMBL" id="JASPKZ010007179">
    <property type="protein sequence ID" value="KAJ9586275.1"/>
    <property type="molecule type" value="Genomic_DNA"/>
</dbReference>
<reference evidence="2" key="2">
    <citation type="submission" date="2023-05" db="EMBL/GenBank/DDBJ databases">
        <authorList>
            <person name="Fouks B."/>
        </authorList>
    </citation>
    <scope>NUCLEOTIDE SEQUENCE</scope>
    <source>
        <strain evidence="2">Stay&amp;Tobe</strain>
        <tissue evidence="2">Testes</tissue>
    </source>
</reference>
<keyword evidence="1" id="KW-1133">Transmembrane helix</keyword>
<comment type="caution">
    <text evidence="2">The sequence shown here is derived from an EMBL/GenBank/DDBJ whole genome shotgun (WGS) entry which is preliminary data.</text>
</comment>
<feature type="non-terminal residue" evidence="2">
    <location>
        <position position="1"/>
    </location>
</feature>
<feature type="non-terminal residue" evidence="2">
    <location>
        <position position="102"/>
    </location>
</feature>
<reference evidence="2" key="1">
    <citation type="journal article" date="2023" name="IScience">
        <title>Live-bearing cockroach genome reveals convergent evolutionary mechanisms linked to viviparity in insects and beyond.</title>
        <authorList>
            <person name="Fouks B."/>
            <person name="Harrison M.C."/>
            <person name="Mikhailova A.A."/>
            <person name="Marchal E."/>
            <person name="English S."/>
            <person name="Carruthers M."/>
            <person name="Jennings E.C."/>
            <person name="Chiamaka E.L."/>
            <person name="Frigard R.A."/>
            <person name="Pippel M."/>
            <person name="Attardo G.M."/>
            <person name="Benoit J.B."/>
            <person name="Bornberg-Bauer E."/>
            <person name="Tobe S.S."/>
        </authorList>
    </citation>
    <scope>NUCLEOTIDE SEQUENCE</scope>
    <source>
        <strain evidence="2">Stay&amp;Tobe</strain>
    </source>
</reference>
<evidence type="ECO:0000313" key="3">
    <source>
        <dbReference type="Proteomes" id="UP001233999"/>
    </source>
</evidence>